<evidence type="ECO:0000313" key="2">
    <source>
        <dbReference type="EMBL" id="OCK73764.1"/>
    </source>
</evidence>
<accession>A0A8E2DY46</accession>
<feature type="region of interest" description="Disordered" evidence="1">
    <location>
        <begin position="1"/>
        <end position="37"/>
    </location>
</feature>
<proteinExistence type="predicted"/>
<dbReference type="EMBL" id="KV745661">
    <property type="protein sequence ID" value="OCK73764.1"/>
    <property type="molecule type" value="Genomic_DNA"/>
</dbReference>
<organism evidence="2 3">
    <name type="scientific">Lepidopterella palustris CBS 459.81</name>
    <dbReference type="NCBI Taxonomy" id="1314670"/>
    <lineage>
        <taxon>Eukaryota</taxon>
        <taxon>Fungi</taxon>
        <taxon>Dikarya</taxon>
        <taxon>Ascomycota</taxon>
        <taxon>Pezizomycotina</taxon>
        <taxon>Dothideomycetes</taxon>
        <taxon>Pleosporomycetidae</taxon>
        <taxon>Mytilinidiales</taxon>
        <taxon>Argynnaceae</taxon>
        <taxon>Lepidopterella</taxon>
    </lineage>
</organism>
<sequence length="168" mass="19478">MASQASLTEAEIQQPLPSNSALKYPQKPNKTPMDEKEEKEYELILVKAVREVLPSFGEEFILVKPGRDSGDRLKWENQWESICIMVSKRCSVTLSRNVAFRNLLDIITRFENNGNQRPREYLHPYSHQYQYQLFSPNEPDGLDLTSMSNEKWGAVLELAQLWMEEQGV</sequence>
<evidence type="ECO:0000256" key="1">
    <source>
        <dbReference type="SAM" id="MobiDB-lite"/>
    </source>
</evidence>
<protein>
    <submittedName>
        <fullName evidence="2">Uncharacterized protein</fullName>
    </submittedName>
</protein>
<evidence type="ECO:0000313" key="3">
    <source>
        <dbReference type="Proteomes" id="UP000250266"/>
    </source>
</evidence>
<keyword evidence="3" id="KW-1185">Reference proteome</keyword>
<dbReference type="Proteomes" id="UP000250266">
    <property type="component" value="Unassembled WGS sequence"/>
</dbReference>
<dbReference type="AlphaFoldDB" id="A0A8E2DY46"/>
<gene>
    <name evidence="2" type="ORF">K432DRAFT_387214</name>
</gene>
<reference evidence="2 3" key="1">
    <citation type="journal article" date="2016" name="Nat. Commun.">
        <title>Ectomycorrhizal ecology is imprinted in the genome of the dominant symbiotic fungus Cenococcum geophilum.</title>
        <authorList>
            <consortium name="DOE Joint Genome Institute"/>
            <person name="Peter M."/>
            <person name="Kohler A."/>
            <person name="Ohm R.A."/>
            <person name="Kuo A."/>
            <person name="Krutzmann J."/>
            <person name="Morin E."/>
            <person name="Arend M."/>
            <person name="Barry K.W."/>
            <person name="Binder M."/>
            <person name="Choi C."/>
            <person name="Clum A."/>
            <person name="Copeland A."/>
            <person name="Grisel N."/>
            <person name="Haridas S."/>
            <person name="Kipfer T."/>
            <person name="LaButti K."/>
            <person name="Lindquist E."/>
            <person name="Lipzen A."/>
            <person name="Maire R."/>
            <person name="Meier B."/>
            <person name="Mihaltcheva S."/>
            <person name="Molinier V."/>
            <person name="Murat C."/>
            <person name="Poggeler S."/>
            <person name="Quandt C.A."/>
            <person name="Sperisen C."/>
            <person name="Tritt A."/>
            <person name="Tisserant E."/>
            <person name="Crous P.W."/>
            <person name="Henrissat B."/>
            <person name="Nehls U."/>
            <person name="Egli S."/>
            <person name="Spatafora J.W."/>
            <person name="Grigoriev I.V."/>
            <person name="Martin F.M."/>
        </authorList>
    </citation>
    <scope>NUCLEOTIDE SEQUENCE [LARGE SCALE GENOMIC DNA]</scope>
    <source>
        <strain evidence="2 3">CBS 459.81</strain>
    </source>
</reference>
<name>A0A8E2DY46_9PEZI</name>